<keyword evidence="2" id="KW-1185">Reference proteome</keyword>
<name>A0AAE1HFU8_9NEOP</name>
<dbReference type="Proteomes" id="UP001219518">
    <property type="component" value="Unassembled WGS sequence"/>
</dbReference>
<comment type="caution">
    <text evidence="1">The sequence shown here is derived from an EMBL/GenBank/DDBJ whole genome shotgun (WGS) entry which is preliminary data.</text>
</comment>
<gene>
    <name evidence="1" type="ORF">KUF71_008927</name>
</gene>
<dbReference type="InterPro" id="IPR029058">
    <property type="entry name" value="AB_hydrolase_fold"/>
</dbReference>
<sequence length="181" mass="20989">SQPDLPYQPTPERRKPLRNGEPVLVTHDAESYFLQPPSPHVPQIIGICNEEWRFYYFRNNPTSDPLIDEQLLQNLESHVPKDLLPYADTRRILGLTDRPHFDYKEVVEKVKQGIKNSVTQSCSLGCVLKKYFDGIWMATDTHRIGAYLAARNETVYLFRFGVRSVLNQDFTIQPVPEDEKN</sequence>
<dbReference type="GO" id="GO:0016874">
    <property type="term" value="F:ligase activity"/>
    <property type="evidence" value="ECO:0007669"/>
    <property type="project" value="UniProtKB-KW"/>
</dbReference>
<dbReference type="AlphaFoldDB" id="A0AAE1HFU8"/>
<dbReference type="EMBL" id="JAHWGI010000982">
    <property type="protein sequence ID" value="KAK3919800.1"/>
    <property type="molecule type" value="Genomic_DNA"/>
</dbReference>
<feature type="non-terminal residue" evidence="1">
    <location>
        <position position="181"/>
    </location>
</feature>
<feature type="non-terminal residue" evidence="1">
    <location>
        <position position="1"/>
    </location>
</feature>
<evidence type="ECO:0000313" key="2">
    <source>
        <dbReference type="Proteomes" id="UP001219518"/>
    </source>
</evidence>
<organism evidence="1 2">
    <name type="scientific">Frankliniella fusca</name>
    <dbReference type="NCBI Taxonomy" id="407009"/>
    <lineage>
        <taxon>Eukaryota</taxon>
        <taxon>Metazoa</taxon>
        <taxon>Ecdysozoa</taxon>
        <taxon>Arthropoda</taxon>
        <taxon>Hexapoda</taxon>
        <taxon>Insecta</taxon>
        <taxon>Pterygota</taxon>
        <taxon>Neoptera</taxon>
        <taxon>Paraneoptera</taxon>
        <taxon>Thysanoptera</taxon>
        <taxon>Terebrantia</taxon>
        <taxon>Thripoidea</taxon>
        <taxon>Thripidae</taxon>
        <taxon>Frankliniella</taxon>
    </lineage>
</organism>
<keyword evidence="1" id="KW-0436">Ligase</keyword>
<protein>
    <submittedName>
        <fullName evidence="1">DNA ligase</fullName>
    </submittedName>
</protein>
<reference evidence="1" key="1">
    <citation type="submission" date="2021-07" db="EMBL/GenBank/DDBJ databases">
        <authorList>
            <person name="Catto M.A."/>
            <person name="Jacobson A."/>
            <person name="Kennedy G."/>
            <person name="Labadie P."/>
            <person name="Hunt B.G."/>
            <person name="Srinivasan R."/>
        </authorList>
    </citation>
    <scope>NUCLEOTIDE SEQUENCE</scope>
    <source>
        <strain evidence="1">PL_HMW_Pooled</strain>
        <tissue evidence="1">Head</tissue>
    </source>
</reference>
<proteinExistence type="predicted"/>
<accession>A0AAE1HFU8</accession>
<dbReference type="Gene3D" id="3.40.50.1820">
    <property type="entry name" value="alpha/beta hydrolase"/>
    <property type="match status" value="1"/>
</dbReference>
<reference evidence="1" key="2">
    <citation type="journal article" date="2023" name="BMC Genomics">
        <title>Pest status, molecular evolution, and epigenetic factors derived from the genome assembly of Frankliniella fusca, a thysanopteran phytovirus vector.</title>
        <authorList>
            <person name="Catto M.A."/>
            <person name="Labadie P.E."/>
            <person name="Jacobson A.L."/>
            <person name="Kennedy G.G."/>
            <person name="Srinivasan R."/>
            <person name="Hunt B.G."/>
        </authorList>
    </citation>
    <scope>NUCLEOTIDE SEQUENCE</scope>
    <source>
        <strain evidence="1">PL_HMW_Pooled</strain>
    </source>
</reference>
<evidence type="ECO:0000313" key="1">
    <source>
        <dbReference type="EMBL" id="KAK3919800.1"/>
    </source>
</evidence>